<dbReference type="eggNOG" id="COG2834">
    <property type="taxonomic scope" value="Bacteria"/>
</dbReference>
<accession>A0A059FMQ2</accession>
<dbReference type="Pfam" id="PF03548">
    <property type="entry name" value="LolA"/>
    <property type="match status" value="1"/>
</dbReference>
<keyword evidence="4" id="KW-1185">Reference proteome</keyword>
<sequence>MMNLLTTLGAITALATSPLALSLQAPTPAVPQLVAPTATSSSLSASERSQVLADVSTALTGVKTARGKFEQVAPDYSVTTGSFALSRPGKVRFDYDDPTPILIVSDGTTVALQDSELETTDRVPLGTTPLSLLLDDDLDFETEAEVLDVAKGNGRIEVTLQDRSGEMDGTLTLVLSDGTRDLLGWRTVDGTGNITSVQLSGVEYGKKLNPRLFILKDFEDD</sequence>
<dbReference type="RefSeq" id="WP_035617016.1">
    <property type="nucleotide sequence ID" value="NZ_ARYK01000005.1"/>
</dbReference>
<dbReference type="PATRIC" id="fig|1280950.3.peg.2313"/>
<reference evidence="3 4" key="1">
    <citation type="journal article" date="2014" name="Antonie Van Leeuwenhoek">
        <title>Hyphomonas beringensis sp. nov. and Hyphomonas chukchiensis sp. nov., isolated from surface seawater of the Bering Sea and Chukchi Sea.</title>
        <authorList>
            <person name="Li C."/>
            <person name="Lai Q."/>
            <person name="Li G."/>
            <person name="Dong C."/>
            <person name="Wang J."/>
            <person name="Liao Y."/>
            <person name="Shao Z."/>
        </authorList>
    </citation>
    <scope>NUCLEOTIDE SEQUENCE [LARGE SCALE GENOMIC DNA]</scope>
    <source>
        <strain evidence="3 4">MHS-2</strain>
    </source>
</reference>
<dbReference type="InterPro" id="IPR029046">
    <property type="entry name" value="LolA/LolB/LppX"/>
</dbReference>
<keyword evidence="3" id="KW-0449">Lipoprotein</keyword>
<protein>
    <submittedName>
        <fullName evidence="3">LolA family outer membrane lipoprotein carrier protein</fullName>
    </submittedName>
</protein>
<dbReference type="Proteomes" id="UP000025171">
    <property type="component" value="Unassembled WGS sequence"/>
</dbReference>
<gene>
    <name evidence="3" type="ORF">HJO_11542</name>
</gene>
<evidence type="ECO:0000313" key="4">
    <source>
        <dbReference type="Proteomes" id="UP000025171"/>
    </source>
</evidence>
<comment type="caution">
    <text evidence="3">The sequence shown here is derived from an EMBL/GenBank/DDBJ whole genome shotgun (WGS) entry which is preliminary data.</text>
</comment>
<organism evidence="3 4">
    <name type="scientific">Hyphomonas johnsonii MHS-2</name>
    <dbReference type="NCBI Taxonomy" id="1280950"/>
    <lineage>
        <taxon>Bacteria</taxon>
        <taxon>Pseudomonadati</taxon>
        <taxon>Pseudomonadota</taxon>
        <taxon>Alphaproteobacteria</taxon>
        <taxon>Hyphomonadales</taxon>
        <taxon>Hyphomonadaceae</taxon>
        <taxon>Hyphomonas</taxon>
    </lineage>
</organism>
<keyword evidence="1 2" id="KW-0732">Signal</keyword>
<feature type="signal peptide" evidence="2">
    <location>
        <begin position="1"/>
        <end position="25"/>
    </location>
</feature>
<dbReference type="SUPFAM" id="SSF89392">
    <property type="entry name" value="Prokaryotic lipoproteins and lipoprotein localization factors"/>
    <property type="match status" value="1"/>
</dbReference>
<dbReference type="STRING" id="1280950.HJO_11542"/>
<evidence type="ECO:0000313" key="3">
    <source>
        <dbReference type="EMBL" id="KCZ91748.1"/>
    </source>
</evidence>
<dbReference type="PANTHER" id="PTHR35869:SF1">
    <property type="entry name" value="OUTER-MEMBRANE LIPOPROTEIN CARRIER PROTEIN"/>
    <property type="match status" value="1"/>
</dbReference>
<feature type="chain" id="PRO_5001572616" evidence="2">
    <location>
        <begin position="26"/>
        <end position="221"/>
    </location>
</feature>
<evidence type="ECO:0000256" key="2">
    <source>
        <dbReference type="SAM" id="SignalP"/>
    </source>
</evidence>
<dbReference type="AlphaFoldDB" id="A0A059FMQ2"/>
<dbReference type="EMBL" id="ARYK01000005">
    <property type="protein sequence ID" value="KCZ91748.1"/>
    <property type="molecule type" value="Genomic_DNA"/>
</dbReference>
<dbReference type="CDD" id="cd16325">
    <property type="entry name" value="LolA"/>
    <property type="match status" value="1"/>
</dbReference>
<dbReference type="Gene3D" id="2.50.20.10">
    <property type="entry name" value="Lipoprotein localisation LolA/LolB/LppX"/>
    <property type="match status" value="1"/>
</dbReference>
<evidence type="ECO:0000256" key="1">
    <source>
        <dbReference type="ARBA" id="ARBA00022729"/>
    </source>
</evidence>
<proteinExistence type="predicted"/>
<dbReference type="OrthoDB" id="9800501at2"/>
<name>A0A059FMQ2_9PROT</name>
<dbReference type="PANTHER" id="PTHR35869">
    <property type="entry name" value="OUTER-MEMBRANE LIPOPROTEIN CARRIER PROTEIN"/>
    <property type="match status" value="1"/>
</dbReference>
<dbReference type="InterPro" id="IPR004564">
    <property type="entry name" value="OM_lipoprot_carrier_LolA-like"/>
</dbReference>